<evidence type="ECO:0000313" key="2">
    <source>
        <dbReference type="Proteomes" id="UP001521116"/>
    </source>
</evidence>
<organism evidence="1 2">
    <name type="scientific">Neofusicoccum ribis</name>
    <dbReference type="NCBI Taxonomy" id="45134"/>
    <lineage>
        <taxon>Eukaryota</taxon>
        <taxon>Fungi</taxon>
        <taxon>Dikarya</taxon>
        <taxon>Ascomycota</taxon>
        <taxon>Pezizomycotina</taxon>
        <taxon>Dothideomycetes</taxon>
        <taxon>Dothideomycetes incertae sedis</taxon>
        <taxon>Botryosphaeriales</taxon>
        <taxon>Botryosphaeriaceae</taxon>
        <taxon>Neofusicoccum</taxon>
    </lineage>
</organism>
<comment type="caution">
    <text evidence="1">The sequence shown here is derived from an EMBL/GenBank/DDBJ whole genome shotgun (WGS) entry which is preliminary data.</text>
</comment>
<keyword evidence="2" id="KW-1185">Reference proteome</keyword>
<dbReference type="Proteomes" id="UP001521116">
    <property type="component" value="Unassembled WGS sequence"/>
</dbReference>
<gene>
    <name evidence="1" type="ORF">SLS56_008849</name>
</gene>
<proteinExistence type="predicted"/>
<dbReference type="EMBL" id="JAJVDC020000139">
    <property type="protein sequence ID" value="KAL1622230.1"/>
    <property type="molecule type" value="Genomic_DNA"/>
</dbReference>
<name>A0ABR3SJS0_9PEZI</name>
<evidence type="ECO:0000313" key="1">
    <source>
        <dbReference type="EMBL" id="KAL1622230.1"/>
    </source>
</evidence>
<sequence length="328" mass="36287">MDKNGLIYTISSIKGDEAGGVIDSSSLLYLNNPLENCTINYIKIEMECASRPIDVLTIKGAMSCSVENRLGRISFNVTTEYDLVPANAAKVMWDKTKTAWESAPVQNLFRFIQPNNIRNPAMWWAESIMSYSWVVAARKMEDYNLDYNATNGKQFLKGSIRSESGLLDSHHNIQDNLDEIASDKALDTMLRSADTLAKAFYSTILADLGVQAGPNILLDEETLQRFTSEYGNIGVDWVPAGPANGSYDSLKNVTGRPSIKASTISNSYLCQVPVAKVPASMIVAVLLADLVFLRTLWTAVKMASVWVAEKKDPKVSSLKSYWWMALAE</sequence>
<reference evidence="1 2" key="1">
    <citation type="submission" date="2024-02" db="EMBL/GenBank/DDBJ databases">
        <title>De novo assembly and annotation of 12 fungi associated with fruit tree decline syndrome in Ontario, Canada.</title>
        <authorList>
            <person name="Sulman M."/>
            <person name="Ellouze W."/>
            <person name="Ilyukhin E."/>
        </authorList>
    </citation>
    <scope>NUCLEOTIDE SEQUENCE [LARGE SCALE GENOMIC DNA]</scope>
    <source>
        <strain evidence="1 2">M1-105</strain>
    </source>
</reference>
<protein>
    <submittedName>
        <fullName evidence="1">Uncharacterized protein</fullName>
    </submittedName>
</protein>
<accession>A0ABR3SJS0</accession>